<dbReference type="STRING" id="1197325.WEN_02650"/>
<sequence length="312" mass="35904">MNLWTKSTSLSESSFKKEDIDTWSGSRSLYQGVNAEKIKGFFSRSNRSIYKLTLKSEWITDSRGNASNSQIKGAFGLTKITWTKNSDSEKTNEGKIEEVKIDENNRVWLIVVKGKTLTYLIPSVRVSGWWSDERRCKYNLDKDSLGMSVLVNGVTDIKDWVNKNDRNKEWDSNQNERLKDLMANGFSILRGRDAVTWDGEKEPGKMISVFKNAGNLIYKKRGQEAYKSCLEVEKYFPLDLVVIGDQSKMSDNYERRWPLPIQRISVTDTIQDVMGVRLDQVIIDNEGISDGRGKKIKWDEKFKPTITLEIKK</sequence>
<dbReference type="HOGENOM" id="CLU_787139_0_0_14"/>
<proteinExistence type="predicted"/>
<organism evidence="1 2">
    <name type="scientific">Mycoplasma wenyonii (strain Massachusetts)</name>
    <name type="common">Eperythrozoon wenyonii</name>
    <dbReference type="NCBI Taxonomy" id="1197325"/>
    <lineage>
        <taxon>Bacteria</taxon>
        <taxon>Bacillati</taxon>
        <taxon>Mycoplasmatota</taxon>
        <taxon>Mollicutes</taxon>
        <taxon>Mycoplasmataceae</taxon>
        <taxon>Mycoplasma</taxon>
    </lineage>
</organism>
<dbReference type="OrthoDB" id="8613538at2"/>
<dbReference type="EMBL" id="CP003703">
    <property type="protein sequence ID" value="AFN65315.1"/>
    <property type="molecule type" value="Genomic_DNA"/>
</dbReference>
<protein>
    <submittedName>
        <fullName evidence="1">Uncharacterized protein</fullName>
    </submittedName>
</protein>
<evidence type="ECO:0000313" key="2">
    <source>
        <dbReference type="Proteomes" id="UP000009005"/>
    </source>
</evidence>
<dbReference type="PATRIC" id="fig|1197325.3.peg.570"/>
<dbReference type="RefSeq" id="WP_014850024.1">
    <property type="nucleotide sequence ID" value="NC_018149.1"/>
</dbReference>
<name>I6ZJE7_MYCWM</name>
<gene>
    <name evidence="1" type="ordered locus">WEN_02650</name>
</gene>
<dbReference type="AlphaFoldDB" id="I6ZJE7"/>
<accession>I6ZJE7</accession>
<evidence type="ECO:0000313" key="1">
    <source>
        <dbReference type="EMBL" id="AFN65315.1"/>
    </source>
</evidence>
<reference evidence="1 2" key="1">
    <citation type="journal article" date="2012" name="J. Bacteriol.">
        <title>Complete genome sequence of Mycoplasma wenyonii strain Massachusetts.</title>
        <authorList>
            <person name="Dos Santos A.P."/>
            <person name="Guimaraes A.M."/>
            <person name="do Nascimento N.C."/>
            <person name="Sanmiguel P.J."/>
            <person name="Messick J.B."/>
        </authorList>
    </citation>
    <scope>NUCLEOTIDE SEQUENCE [LARGE SCALE GENOMIC DNA]</scope>
    <source>
        <strain evidence="1 2">Massachusetts</strain>
    </source>
</reference>
<dbReference type="Proteomes" id="UP000009005">
    <property type="component" value="Chromosome"/>
</dbReference>
<keyword evidence="2" id="KW-1185">Reference proteome</keyword>
<dbReference type="KEGG" id="mwe:WEN_02650"/>